<proteinExistence type="predicted"/>
<keyword evidence="2" id="KW-1185">Reference proteome</keyword>
<accession>A0A2I0APM3</accession>
<organism evidence="1 2">
    <name type="scientific">Apostasia shenzhenica</name>
    <dbReference type="NCBI Taxonomy" id="1088818"/>
    <lineage>
        <taxon>Eukaryota</taxon>
        <taxon>Viridiplantae</taxon>
        <taxon>Streptophyta</taxon>
        <taxon>Embryophyta</taxon>
        <taxon>Tracheophyta</taxon>
        <taxon>Spermatophyta</taxon>
        <taxon>Magnoliopsida</taxon>
        <taxon>Liliopsida</taxon>
        <taxon>Asparagales</taxon>
        <taxon>Orchidaceae</taxon>
        <taxon>Apostasioideae</taxon>
        <taxon>Apostasia</taxon>
    </lineage>
</organism>
<protein>
    <submittedName>
        <fullName evidence="1">Ataxia telangiectasia mutated family protein</fullName>
        <ecNumber evidence="1">2.7.11.1</ecNumber>
    </submittedName>
</protein>
<gene>
    <name evidence="1" type="ORF">AXF42_Ash020751</name>
</gene>
<dbReference type="AlphaFoldDB" id="A0A2I0APM3"/>
<evidence type="ECO:0000313" key="1">
    <source>
        <dbReference type="EMBL" id="PKA57507.1"/>
    </source>
</evidence>
<dbReference type="OrthoDB" id="1283502at2759"/>
<dbReference type="EMBL" id="KZ451966">
    <property type="protein sequence ID" value="PKA57507.1"/>
    <property type="molecule type" value="Genomic_DNA"/>
</dbReference>
<dbReference type="GO" id="GO:0004674">
    <property type="term" value="F:protein serine/threonine kinase activity"/>
    <property type="evidence" value="ECO:0007669"/>
    <property type="project" value="UniProtKB-EC"/>
</dbReference>
<dbReference type="Proteomes" id="UP000236161">
    <property type="component" value="Unassembled WGS sequence"/>
</dbReference>
<dbReference type="PANTHER" id="PTHR46238">
    <property type="entry name" value="REVERSE TRANSCRIPTASE DOMAIN-CONTAINING PROTEIN"/>
    <property type="match status" value="1"/>
</dbReference>
<keyword evidence="1" id="KW-0808">Transferase</keyword>
<sequence>MCGYIQKDKMRNEYIRQKVGVALIEDNLRESRLRWFGHIDRRAIVALVRKIELLDLAHIQRGREIKEDLARNYKEWS</sequence>
<reference evidence="1 2" key="1">
    <citation type="journal article" date="2017" name="Nature">
        <title>The Apostasia genome and the evolution of orchids.</title>
        <authorList>
            <person name="Zhang G.Q."/>
            <person name="Liu K.W."/>
            <person name="Li Z."/>
            <person name="Lohaus R."/>
            <person name="Hsiao Y.Y."/>
            <person name="Niu S.C."/>
            <person name="Wang J.Y."/>
            <person name="Lin Y.C."/>
            <person name="Xu Q."/>
            <person name="Chen L.J."/>
            <person name="Yoshida K."/>
            <person name="Fujiwara S."/>
            <person name="Wang Z.W."/>
            <person name="Zhang Y.Q."/>
            <person name="Mitsuda N."/>
            <person name="Wang M."/>
            <person name="Liu G.H."/>
            <person name="Pecoraro L."/>
            <person name="Huang H.X."/>
            <person name="Xiao X.J."/>
            <person name="Lin M."/>
            <person name="Wu X.Y."/>
            <person name="Wu W.L."/>
            <person name="Chen Y.Y."/>
            <person name="Chang S.B."/>
            <person name="Sakamoto S."/>
            <person name="Ohme-Takagi M."/>
            <person name="Yagi M."/>
            <person name="Zeng S.J."/>
            <person name="Shen C.Y."/>
            <person name="Yeh C.M."/>
            <person name="Luo Y.B."/>
            <person name="Tsai W.C."/>
            <person name="Van de Peer Y."/>
            <person name="Liu Z.J."/>
        </authorList>
    </citation>
    <scope>NUCLEOTIDE SEQUENCE [LARGE SCALE GENOMIC DNA]</scope>
    <source>
        <strain evidence="2">cv. Shenzhen</strain>
        <tissue evidence="1">Stem</tissue>
    </source>
</reference>
<name>A0A2I0APM3_9ASPA</name>
<evidence type="ECO:0000313" key="2">
    <source>
        <dbReference type="Proteomes" id="UP000236161"/>
    </source>
</evidence>
<dbReference type="EC" id="2.7.11.1" evidence="1"/>
<dbReference type="PANTHER" id="PTHR46238:SF8">
    <property type="entry name" value="ENDONUCLEASE_EXONUCLEASE_PHOSPHATASE DOMAIN-CONTAINING PROTEIN"/>
    <property type="match status" value="1"/>
</dbReference>